<feature type="compositionally biased region" description="Polar residues" evidence="1">
    <location>
        <begin position="138"/>
        <end position="152"/>
    </location>
</feature>
<name>A0ABR2Z7M9_9AGAR</name>
<evidence type="ECO:0000313" key="2">
    <source>
        <dbReference type="EMBL" id="KAL0057262.1"/>
    </source>
</evidence>
<feature type="compositionally biased region" description="Polar residues" evidence="1">
    <location>
        <begin position="452"/>
        <end position="473"/>
    </location>
</feature>
<feature type="compositionally biased region" description="Polar residues" evidence="1">
    <location>
        <begin position="1029"/>
        <end position="1041"/>
    </location>
</feature>
<feature type="compositionally biased region" description="Low complexity" evidence="1">
    <location>
        <begin position="218"/>
        <end position="227"/>
    </location>
</feature>
<feature type="compositionally biased region" description="Low complexity" evidence="1">
    <location>
        <begin position="1188"/>
        <end position="1201"/>
    </location>
</feature>
<keyword evidence="3" id="KW-1185">Reference proteome</keyword>
<feature type="compositionally biased region" description="Low complexity" evidence="1">
    <location>
        <begin position="380"/>
        <end position="393"/>
    </location>
</feature>
<protein>
    <submittedName>
        <fullName evidence="2">Uncharacterized protein</fullName>
    </submittedName>
</protein>
<feature type="compositionally biased region" description="Low complexity" evidence="1">
    <location>
        <begin position="1042"/>
        <end position="1054"/>
    </location>
</feature>
<feature type="compositionally biased region" description="Acidic residues" evidence="1">
    <location>
        <begin position="908"/>
        <end position="940"/>
    </location>
</feature>
<feature type="region of interest" description="Disordered" evidence="1">
    <location>
        <begin position="378"/>
        <end position="485"/>
    </location>
</feature>
<feature type="compositionally biased region" description="Basic residues" evidence="1">
    <location>
        <begin position="955"/>
        <end position="966"/>
    </location>
</feature>
<reference evidence="2 3" key="1">
    <citation type="submission" date="2024-05" db="EMBL/GenBank/DDBJ databases">
        <title>A draft genome resource for the thread blight pathogen Marasmius tenuissimus strain MS-2.</title>
        <authorList>
            <person name="Yulfo-Soto G.E."/>
            <person name="Baruah I.K."/>
            <person name="Amoako-Attah I."/>
            <person name="Bukari Y."/>
            <person name="Meinhardt L.W."/>
            <person name="Bailey B.A."/>
            <person name="Cohen S.P."/>
        </authorList>
    </citation>
    <scope>NUCLEOTIDE SEQUENCE [LARGE SCALE GENOMIC DNA]</scope>
    <source>
        <strain evidence="2 3">MS-2</strain>
    </source>
</reference>
<dbReference type="Proteomes" id="UP001437256">
    <property type="component" value="Unassembled WGS sequence"/>
</dbReference>
<feature type="compositionally biased region" description="Low complexity" evidence="1">
    <location>
        <begin position="873"/>
        <end position="900"/>
    </location>
</feature>
<evidence type="ECO:0000256" key="1">
    <source>
        <dbReference type="SAM" id="MobiDB-lite"/>
    </source>
</evidence>
<comment type="caution">
    <text evidence="2">The sequence shown here is derived from an EMBL/GenBank/DDBJ whole genome shotgun (WGS) entry which is preliminary data.</text>
</comment>
<sequence length="1201" mass="129790">MAHTLAMYDLLYSSQIWSTRKKSALPRQPKSFGLAPGHLFQALKRHLGFHQPLPFAPLLSLQPPPPFVPHTHFAQVFTQASIDIPASSSTDCILNLDKIIMHIPQAPLGRTESEDDMFDGPDSITAEELANIPDSVFDASNATDAGPSTSTPRAKRTISLMSKSPKFLRRTASKRATQNTGTSEAGSSAPTEPEDHATPGPTFPPPMGPSPNDPEGSTTPVPTPMYTMGPMPPVAPWLAPVSQGPSAGLPPPCLPPWLVPTGQGSSAGPPHTFSHSPTPQPTTAGPQWFNGPPHTFSHSPTPGPPPATAGPQWFPMPMYNTSYPPNPLPSNPSFFPAANPAVPTPPSIPTAPPAIAPTPTPPTVLAPPVVVIQSEAMDVSAKSQPEAPAAPKPEAMDVSTESQPEASAAPIVVTDTVPKPLSSSKTASEQQNEPQLPTETADTQREPPADLQPTSAPTTPSKKSVPSTPTTPRTAGRYSKEENTKLEMSFEEMDKIIGKVAENLNVAPKTIYARYITRSSYRSRGGNAWNSYEKYIKITKYMLLEMARLDNDPDLKYDFDNQLTPTADQVSASWQLFKDHHGVEEAEELMAAFEECYEQGTSQTKGARRREFEALVKSLTTISRQAQNRSHFQVVAFAVGGMVNKDQSLSFVLENGECQGFVEKKLHMTKDRILGRLRSHVHDRIDEGLRIDEIVAAVESYGLTVSGPPVEKLRTTKGDCRTTLIDRAAECNIIFKHNRFPAKNMKHDFMKAGIAIKNWPPTVMIPWEGDVGKKGILALPKDQQALVIDYCLRDDDRKLRFEKVDQKEMMLGKEPILTYAPDQNGETKQVFKIFKESESKSKATDEKPVVKKGKKVKEEAVETSLPIPMEAAPSTPTSRHNTHSTRSTTQATTTTTTSRRAAPKSAEFIEETDSDEENEKDELTGSDDDDDILGLLEDDIVNASDYEDKSPTKSGTKRKAPAKAKGQKGGEGSTAKKAKPTPVAIANNQKPAPPVQSKPAPPSGERCVHFSGQEAEDPHLNKSPFDQGGFTTMFSTRPADQTATTAPKAKATAPRPTPSSSVPIPLPNMPTMLAGPVTTGAAATAATAGSTPAPPNAPTTLTPATAAQAIPAPQAMQQQPPTTPMTPQMQQWMVQQQQQQWLMSQMSQMSQMTPEQQAQHWQYLLQFMPSFAPQMGGGSGVQGGNGNTWGQFPNQPQGGGQ</sequence>
<dbReference type="PANTHER" id="PTHR13361">
    <property type="entry name" value="WW DOMAIN-BINDING PROTEIN 11"/>
    <property type="match status" value="1"/>
</dbReference>
<gene>
    <name evidence="2" type="ORF">AAF712_016098</name>
</gene>
<feature type="compositionally biased region" description="Polar residues" evidence="1">
    <location>
        <begin position="421"/>
        <end position="441"/>
    </location>
</feature>
<proteinExistence type="predicted"/>
<feature type="compositionally biased region" description="Pro residues" evidence="1">
    <location>
        <begin position="991"/>
        <end position="1002"/>
    </location>
</feature>
<evidence type="ECO:0000313" key="3">
    <source>
        <dbReference type="Proteomes" id="UP001437256"/>
    </source>
</evidence>
<dbReference type="PRINTS" id="PR01217">
    <property type="entry name" value="PRICHEXTENSN"/>
</dbReference>
<feature type="compositionally biased region" description="Polar residues" evidence="1">
    <location>
        <begin position="174"/>
        <end position="190"/>
    </location>
</feature>
<feature type="compositionally biased region" description="Gly residues" evidence="1">
    <location>
        <begin position="1175"/>
        <end position="1187"/>
    </location>
</feature>
<feature type="region of interest" description="Disordered" evidence="1">
    <location>
        <begin position="252"/>
        <end position="310"/>
    </location>
</feature>
<organism evidence="2 3">
    <name type="scientific">Marasmius tenuissimus</name>
    <dbReference type="NCBI Taxonomy" id="585030"/>
    <lineage>
        <taxon>Eukaryota</taxon>
        <taxon>Fungi</taxon>
        <taxon>Dikarya</taxon>
        <taxon>Basidiomycota</taxon>
        <taxon>Agaricomycotina</taxon>
        <taxon>Agaricomycetes</taxon>
        <taxon>Agaricomycetidae</taxon>
        <taxon>Agaricales</taxon>
        <taxon>Marasmiineae</taxon>
        <taxon>Marasmiaceae</taxon>
        <taxon>Marasmius</taxon>
    </lineage>
</organism>
<feature type="region of interest" description="Disordered" evidence="1">
    <location>
        <begin position="137"/>
        <end position="227"/>
    </location>
</feature>
<feature type="region of interest" description="Disordered" evidence="1">
    <location>
        <begin position="842"/>
        <end position="1065"/>
    </location>
</feature>
<feature type="region of interest" description="Disordered" evidence="1">
    <location>
        <begin position="1174"/>
        <end position="1201"/>
    </location>
</feature>
<feature type="compositionally biased region" description="Low complexity" evidence="1">
    <location>
        <begin position="291"/>
        <end position="300"/>
    </location>
</feature>
<feature type="compositionally biased region" description="Polar residues" evidence="1">
    <location>
        <begin position="273"/>
        <end position="285"/>
    </location>
</feature>
<accession>A0ABR2Z7M9</accession>
<feature type="compositionally biased region" description="Pro residues" evidence="1">
    <location>
        <begin position="201"/>
        <end position="212"/>
    </location>
</feature>
<dbReference type="EMBL" id="JBBXMP010000608">
    <property type="protein sequence ID" value="KAL0057262.1"/>
    <property type="molecule type" value="Genomic_DNA"/>
</dbReference>
<dbReference type="PANTHER" id="PTHR13361:SF1">
    <property type="entry name" value="WW DOMAIN-BINDING PROTEIN 11"/>
    <property type="match status" value="1"/>
</dbReference>